<dbReference type="Gene3D" id="3.30.460.80">
    <property type="entry name" value="NADH:ubiquinone oxidoreductase, 30kDa subunit"/>
    <property type="match status" value="1"/>
</dbReference>
<keyword evidence="8" id="KW-0560">Oxidoreductase</keyword>
<gene>
    <name evidence="8" type="primary">nqo5</name>
    <name evidence="3" type="synonym">nuoC</name>
    <name evidence="8" type="ORF">Pla8534_19940</name>
</gene>
<keyword evidence="3 5" id="KW-0874">Quinone</keyword>
<dbReference type="NCBIfam" id="TIGR01961">
    <property type="entry name" value="NuoC_fam"/>
    <property type="match status" value="1"/>
</dbReference>
<dbReference type="PANTHER" id="PTHR10884">
    <property type="entry name" value="NADH DEHYDROGENASE UBIQUINONE IRON-SULFUR PROTEIN 3"/>
    <property type="match status" value="1"/>
</dbReference>
<dbReference type="InterPro" id="IPR001268">
    <property type="entry name" value="NADH_UbQ_OxRdtase_30kDa_su"/>
</dbReference>
<comment type="catalytic activity">
    <reaction evidence="3 5">
        <text>a quinone + NADH + 5 H(+)(in) = a quinol + NAD(+) + 4 H(+)(out)</text>
        <dbReference type="Rhea" id="RHEA:57888"/>
        <dbReference type="ChEBI" id="CHEBI:15378"/>
        <dbReference type="ChEBI" id="CHEBI:24646"/>
        <dbReference type="ChEBI" id="CHEBI:57540"/>
        <dbReference type="ChEBI" id="CHEBI:57945"/>
        <dbReference type="ChEBI" id="CHEBI:132124"/>
    </reaction>
</comment>
<evidence type="ECO:0000256" key="3">
    <source>
        <dbReference type="HAMAP-Rule" id="MF_01357"/>
    </source>
</evidence>
<dbReference type="EC" id="7.1.1.-" evidence="3"/>
<evidence type="ECO:0000256" key="5">
    <source>
        <dbReference type="RuleBase" id="RU003582"/>
    </source>
</evidence>
<dbReference type="EMBL" id="CP036433">
    <property type="protein sequence ID" value="QDU94206.1"/>
    <property type="molecule type" value="Genomic_DNA"/>
</dbReference>
<keyword evidence="6" id="KW-0732">Signal</keyword>
<keyword evidence="9" id="KW-1185">Reference proteome</keyword>
<feature type="signal peptide" evidence="6">
    <location>
        <begin position="1"/>
        <end position="21"/>
    </location>
</feature>
<dbReference type="GO" id="GO:0048038">
    <property type="term" value="F:quinone binding"/>
    <property type="evidence" value="ECO:0007669"/>
    <property type="project" value="UniProtKB-KW"/>
</dbReference>
<evidence type="ECO:0000259" key="7">
    <source>
        <dbReference type="Pfam" id="PF00329"/>
    </source>
</evidence>
<evidence type="ECO:0000256" key="6">
    <source>
        <dbReference type="SAM" id="SignalP"/>
    </source>
</evidence>
<dbReference type="GO" id="GO:0005886">
    <property type="term" value="C:plasma membrane"/>
    <property type="evidence" value="ECO:0007669"/>
    <property type="project" value="UniProtKB-SubCell"/>
</dbReference>
<dbReference type="AlphaFoldDB" id="A0A518DQU1"/>
<keyword evidence="2 3" id="KW-0813">Transport</keyword>
<reference evidence="8 9" key="1">
    <citation type="submission" date="2019-02" db="EMBL/GenBank/DDBJ databases">
        <title>Deep-cultivation of Planctomycetes and their phenomic and genomic characterization uncovers novel biology.</title>
        <authorList>
            <person name="Wiegand S."/>
            <person name="Jogler M."/>
            <person name="Boedeker C."/>
            <person name="Pinto D."/>
            <person name="Vollmers J."/>
            <person name="Rivas-Marin E."/>
            <person name="Kohn T."/>
            <person name="Peeters S.H."/>
            <person name="Heuer A."/>
            <person name="Rast P."/>
            <person name="Oberbeckmann S."/>
            <person name="Bunk B."/>
            <person name="Jeske O."/>
            <person name="Meyerdierks A."/>
            <person name="Storesund J.E."/>
            <person name="Kallscheuer N."/>
            <person name="Luecker S."/>
            <person name="Lage O.M."/>
            <person name="Pohl T."/>
            <person name="Merkel B.J."/>
            <person name="Hornburger P."/>
            <person name="Mueller R.-W."/>
            <person name="Bruemmer F."/>
            <person name="Labrenz M."/>
            <person name="Spormann A.M."/>
            <person name="Op den Camp H."/>
            <person name="Overmann J."/>
            <person name="Amann R."/>
            <person name="Jetten M.S.M."/>
            <person name="Mascher T."/>
            <person name="Medema M.H."/>
            <person name="Devos D.P."/>
            <person name="Kaster A.-K."/>
            <person name="Ovreas L."/>
            <person name="Rohde M."/>
            <person name="Galperin M.Y."/>
            <person name="Jogler C."/>
        </authorList>
    </citation>
    <scope>NUCLEOTIDE SEQUENCE [LARGE SCALE GENOMIC DNA]</scope>
    <source>
        <strain evidence="8 9">Pla85_3_4</strain>
    </source>
</reference>
<keyword evidence="3 4" id="KW-1278">Translocase</keyword>
<feature type="domain" description="NADH:ubiquinone oxidoreductase 30kDa subunit" evidence="7">
    <location>
        <begin position="52"/>
        <end position="173"/>
    </location>
</feature>
<comment type="function">
    <text evidence="3">NDH-1 shuttles electrons from NADH, via FMN and iron-sulfur (Fe-S) centers, to quinones in the respiratory chain. The immediate electron acceptor for the enzyme in this species is believed to be ubiquinone. Couples the redox reaction to proton translocation (for every two electrons transferred, four hydrogen ions are translocated across the cytoplasmic membrane), and thus conserves the redox energy in a proton gradient.</text>
</comment>
<sequence length="187" mass="21610" precursor="true">MARWGCSSCLLFLNFGSLTIAMPCSPEILDALKQHCGEMPVSEFRGQTRVIAPQAKLFEVLAFLKQEQGFDFLCDITCVDYLNYRGATDRFGLAYMLVRHEEWERLIVRCMLNEPDLTVPSATPLFEGANWLEREVWDMFGIPFEGHPDLRRILMPEEFTAHPLRKDYPLQGRGERHNFPVLRRGQA</sequence>
<evidence type="ECO:0000256" key="2">
    <source>
        <dbReference type="ARBA" id="ARBA00022448"/>
    </source>
</evidence>
<comment type="subcellular location">
    <subcellularLocation>
        <location evidence="3">Cell membrane</location>
        <topology evidence="3">Peripheral membrane protein</topology>
        <orientation evidence="3">Cytoplasmic side</orientation>
    </subcellularLocation>
</comment>
<comment type="similarity">
    <text evidence="1 3 4">Belongs to the complex I 30 kDa subunit family.</text>
</comment>
<dbReference type="InterPro" id="IPR020396">
    <property type="entry name" value="NADH_UbQ_OxRdtase_CS"/>
</dbReference>
<dbReference type="GO" id="GO:0008137">
    <property type="term" value="F:NADH dehydrogenase (ubiquinone) activity"/>
    <property type="evidence" value="ECO:0007669"/>
    <property type="project" value="InterPro"/>
</dbReference>
<dbReference type="PANTHER" id="PTHR10884:SF14">
    <property type="entry name" value="NADH DEHYDROGENASE [UBIQUINONE] IRON-SULFUR PROTEIN 3, MITOCHONDRIAL"/>
    <property type="match status" value="1"/>
</dbReference>
<keyword evidence="3" id="KW-0472">Membrane</keyword>
<evidence type="ECO:0000313" key="9">
    <source>
        <dbReference type="Proteomes" id="UP000317648"/>
    </source>
</evidence>
<dbReference type="Pfam" id="PF00329">
    <property type="entry name" value="Complex1_30kDa"/>
    <property type="match status" value="1"/>
</dbReference>
<comment type="subunit">
    <text evidence="3">NDH-1 is composed of 14 different subunits. Subunits NuoB, C, D, E, F, and G constitute the peripheral sector of the complex.</text>
</comment>
<dbReference type="HAMAP" id="MF_01357">
    <property type="entry name" value="NDH1_NuoC"/>
    <property type="match status" value="1"/>
</dbReference>
<evidence type="ECO:0000256" key="1">
    <source>
        <dbReference type="ARBA" id="ARBA00007569"/>
    </source>
</evidence>
<dbReference type="GO" id="GO:0050136">
    <property type="term" value="F:NADH dehydrogenase (quinone) (non-electrogenic) activity"/>
    <property type="evidence" value="ECO:0007669"/>
    <property type="project" value="UniProtKB-UniRule"/>
</dbReference>
<feature type="chain" id="PRO_5021986200" description="NADH-quinone oxidoreductase subunit C" evidence="6">
    <location>
        <begin position="22"/>
        <end position="187"/>
    </location>
</feature>
<protein>
    <recommendedName>
        <fullName evidence="3">NADH-quinone oxidoreductase subunit C</fullName>
        <ecNumber evidence="3">7.1.1.-</ecNumber>
    </recommendedName>
    <alternativeName>
        <fullName evidence="3">NADH dehydrogenase I subunit C</fullName>
    </alternativeName>
    <alternativeName>
        <fullName evidence="3">NDH-1 subunit C</fullName>
    </alternativeName>
</protein>
<dbReference type="InterPro" id="IPR010218">
    <property type="entry name" value="NADH_DH_suC"/>
</dbReference>
<evidence type="ECO:0000313" key="8">
    <source>
        <dbReference type="EMBL" id="QDU94206.1"/>
    </source>
</evidence>
<organism evidence="8 9">
    <name type="scientific">Lignipirellula cremea</name>
    <dbReference type="NCBI Taxonomy" id="2528010"/>
    <lineage>
        <taxon>Bacteria</taxon>
        <taxon>Pseudomonadati</taxon>
        <taxon>Planctomycetota</taxon>
        <taxon>Planctomycetia</taxon>
        <taxon>Pirellulales</taxon>
        <taxon>Pirellulaceae</taxon>
        <taxon>Lignipirellula</taxon>
    </lineage>
</organism>
<proteinExistence type="inferred from homology"/>
<dbReference type="KEGG" id="lcre:Pla8534_19940"/>
<keyword evidence="3 4" id="KW-0520">NAD</keyword>
<dbReference type="PROSITE" id="PS00542">
    <property type="entry name" value="COMPLEX1_30K"/>
    <property type="match status" value="1"/>
</dbReference>
<dbReference type="SUPFAM" id="SSF143243">
    <property type="entry name" value="Nqo5-like"/>
    <property type="match status" value="1"/>
</dbReference>
<evidence type="ECO:0000256" key="4">
    <source>
        <dbReference type="RuleBase" id="RU003456"/>
    </source>
</evidence>
<accession>A0A518DQU1</accession>
<dbReference type="InterPro" id="IPR037232">
    <property type="entry name" value="NADH_quin_OxRdtase_su_C/D-like"/>
</dbReference>
<name>A0A518DQU1_9BACT</name>
<keyword evidence="3" id="KW-0830">Ubiquinone</keyword>
<keyword evidence="3" id="KW-1003">Cell membrane</keyword>
<dbReference type="Proteomes" id="UP000317648">
    <property type="component" value="Chromosome"/>
</dbReference>